<dbReference type="Proteomes" id="UP000036834">
    <property type="component" value="Unassembled WGS sequence"/>
</dbReference>
<protein>
    <submittedName>
        <fullName evidence="4">Antibiotic resistance protein VanZ</fullName>
    </submittedName>
</protein>
<feature type="transmembrane region" description="Helical" evidence="1">
    <location>
        <begin position="81"/>
        <end position="99"/>
    </location>
</feature>
<dbReference type="OrthoDB" id="4822551at2"/>
<feature type="domain" description="VanZ-like" evidence="2">
    <location>
        <begin position="88"/>
        <end position="227"/>
    </location>
</feature>
<evidence type="ECO:0000313" key="4">
    <source>
        <dbReference type="EMBL" id="KNB73107.1"/>
    </source>
</evidence>
<evidence type="ECO:0000313" key="3">
    <source>
        <dbReference type="EMBL" id="GED68553.1"/>
    </source>
</evidence>
<dbReference type="EMBL" id="LGIQ01000005">
    <property type="protein sequence ID" value="KNB73107.1"/>
    <property type="molecule type" value="Genomic_DNA"/>
</dbReference>
<dbReference type="EMBL" id="BJON01000008">
    <property type="protein sequence ID" value="GED68553.1"/>
    <property type="molecule type" value="Genomic_DNA"/>
</dbReference>
<dbReference type="NCBIfam" id="NF038403">
    <property type="entry name" value="perm_prefix_1"/>
    <property type="match status" value="1"/>
</dbReference>
<dbReference type="PANTHER" id="PTHR36834:SF1">
    <property type="entry name" value="INTEGRAL MEMBRANE PROTEIN"/>
    <property type="match status" value="1"/>
</dbReference>
<reference evidence="4" key="2">
    <citation type="submission" date="2015-07" db="EMBL/GenBank/DDBJ databases">
        <title>MeaNS - Measles Nucleotide Surveillance Program.</title>
        <authorList>
            <person name="Tran T."/>
            <person name="Druce J."/>
        </authorList>
    </citation>
    <scope>NUCLEOTIDE SEQUENCE</scope>
    <source>
        <strain evidence="4">DSM 9887</strain>
    </source>
</reference>
<dbReference type="Proteomes" id="UP000319578">
    <property type="component" value="Unassembled WGS sequence"/>
</dbReference>
<proteinExistence type="predicted"/>
<dbReference type="PANTHER" id="PTHR36834">
    <property type="entry name" value="MEMBRANE PROTEIN-RELATED"/>
    <property type="match status" value="1"/>
</dbReference>
<accession>A0A0K9YWV1</accession>
<keyword evidence="1" id="KW-1133">Transmembrane helix</keyword>
<dbReference type="RefSeq" id="WP_049737097.1">
    <property type="nucleotide sequence ID" value="NZ_BJON01000008.1"/>
</dbReference>
<dbReference type="AlphaFoldDB" id="A0A0K9YWV1"/>
<evidence type="ECO:0000256" key="1">
    <source>
        <dbReference type="SAM" id="Phobius"/>
    </source>
</evidence>
<comment type="caution">
    <text evidence="4">The sequence shown here is derived from an EMBL/GenBank/DDBJ whole genome shotgun (WGS) entry which is preliminary data.</text>
</comment>
<sequence>MQLQEYVEQVVKDLPCSKREKQDIKDELLDHLGSMKWELIEEGYEEAAASAMAIQRFGSHATISQQLKESMPLLDKYVRKWVMSLFGLYLAITSYLVLLSPDRWQRRAFTIDWKQRMIEYGVPEYTHLFQNTKPLSTLIDYVIHSNRYSAYTLVYNLFGNIALFMPLGMLLPLLFPTFQSIHRIFFTALLASLGIEFLQFLFALGSFDVDDLLLNVVGALLGYGVFKTGAAIMKRKK</sequence>
<evidence type="ECO:0000259" key="2">
    <source>
        <dbReference type="Pfam" id="PF04892"/>
    </source>
</evidence>
<reference evidence="5" key="1">
    <citation type="submission" date="2015-07" db="EMBL/GenBank/DDBJ databases">
        <title>Genome sequencing project for genomic taxonomy and phylogenomics of Bacillus-like bacteria.</title>
        <authorList>
            <person name="Liu B."/>
            <person name="Wang J."/>
            <person name="Zhu Y."/>
            <person name="Liu G."/>
            <person name="Chen Q."/>
            <person name="Chen Z."/>
            <person name="Lan J."/>
            <person name="Che J."/>
            <person name="Ge C."/>
            <person name="Shi H."/>
            <person name="Pan Z."/>
            <person name="Liu X."/>
        </authorList>
    </citation>
    <scope>NUCLEOTIDE SEQUENCE [LARGE SCALE GENOMIC DNA]</scope>
    <source>
        <strain evidence="5">DSM 9887</strain>
    </source>
</reference>
<evidence type="ECO:0000313" key="5">
    <source>
        <dbReference type="Proteomes" id="UP000036834"/>
    </source>
</evidence>
<keyword evidence="1" id="KW-0812">Transmembrane</keyword>
<gene>
    <name evidence="4" type="ORF">ADS79_03790</name>
    <name evidence="3" type="ORF">BRE01_22550</name>
</gene>
<dbReference type="InterPro" id="IPR053150">
    <property type="entry name" value="Teicoplanin_resist-assoc"/>
</dbReference>
<evidence type="ECO:0000313" key="6">
    <source>
        <dbReference type="Proteomes" id="UP000319578"/>
    </source>
</evidence>
<dbReference type="Pfam" id="PF04892">
    <property type="entry name" value="VanZ"/>
    <property type="match status" value="1"/>
</dbReference>
<feature type="transmembrane region" description="Helical" evidence="1">
    <location>
        <begin position="212"/>
        <end position="233"/>
    </location>
</feature>
<dbReference type="InterPro" id="IPR006976">
    <property type="entry name" value="VanZ-like"/>
</dbReference>
<feature type="transmembrane region" description="Helical" evidence="1">
    <location>
        <begin position="184"/>
        <end position="206"/>
    </location>
</feature>
<dbReference type="STRING" id="54915.ADS79_03790"/>
<feature type="transmembrane region" description="Helical" evidence="1">
    <location>
        <begin position="153"/>
        <end position="175"/>
    </location>
</feature>
<keyword evidence="6" id="KW-1185">Reference proteome</keyword>
<keyword evidence="1" id="KW-0472">Membrane</keyword>
<dbReference type="InterPro" id="IPR047928">
    <property type="entry name" value="Perm_prefix_1"/>
</dbReference>
<name>A0A0K9YWV1_9BACL</name>
<reference evidence="3 6" key="3">
    <citation type="submission" date="2019-06" db="EMBL/GenBank/DDBJ databases">
        <title>Whole genome shotgun sequence of Brevibacillus reuszeri NBRC 15719.</title>
        <authorList>
            <person name="Hosoyama A."/>
            <person name="Uohara A."/>
            <person name="Ohji S."/>
            <person name="Ichikawa N."/>
        </authorList>
    </citation>
    <scope>NUCLEOTIDE SEQUENCE [LARGE SCALE GENOMIC DNA]</scope>
    <source>
        <strain evidence="3 6">NBRC 15719</strain>
    </source>
</reference>
<dbReference type="PATRIC" id="fig|54915.3.peg.6129"/>
<organism evidence="4 5">
    <name type="scientific">Brevibacillus reuszeri</name>
    <dbReference type="NCBI Taxonomy" id="54915"/>
    <lineage>
        <taxon>Bacteria</taxon>
        <taxon>Bacillati</taxon>
        <taxon>Bacillota</taxon>
        <taxon>Bacilli</taxon>
        <taxon>Bacillales</taxon>
        <taxon>Paenibacillaceae</taxon>
        <taxon>Brevibacillus</taxon>
    </lineage>
</organism>